<protein>
    <submittedName>
        <fullName evidence="2">Uncharacterized protein</fullName>
    </submittedName>
</protein>
<dbReference type="AlphaFoldDB" id="A0AA88MU64"/>
<feature type="compositionally biased region" description="Acidic residues" evidence="1">
    <location>
        <begin position="16"/>
        <end position="36"/>
    </location>
</feature>
<evidence type="ECO:0000256" key="1">
    <source>
        <dbReference type="SAM" id="MobiDB-lite"/>
    </source>
</evidence>
<evidence type="ECO:0000313" key="3">
    <source>
        <dbReference type="Proteomes" id="UP001187315"/>
    </source>
</evidence>
<evidence type="ECO:0000313" key="2">
    <source>
        <dbReference type="EMBL" id="KAK2845316.1"/>
    </source>
</evidence>
<reference evidence="2" key="1">
    <citation type="submission" date="2023-08" db="EMBL/GenBank/DDBJ databases">
        <title>Pelteobagrus vachellii genome.</title>
        <authorList>
            <person name="Liu H."/>
        </authorList>
    </citation>
    <scope>NUCLEOTIDE SEQUENCE</scope>
    <source>
        <strain evidence="2">PRFRI_2022a</strain>
        <tissue evidence="2">Muscle</tissue>
    </source>
</reference>
<comment type="caution">
    <text evidence="2">The sequence shown here is derived from an EMBL/GenBank/DDBJ whole genome shotgun (WGS) entry which is preliminary data.</text>
</comment>
<organism evidence="2 3">
    <name type="scientific">Tachysurus vachellii</name>
    <name type="common">Darkbarbel catfish</name>
    <name type="synonym">Pelteobagrus vachellii</name>
    <dbReference type="NCBI Taxonomy" id="175792"/>
    <lineage>
        <taxon>Eukaryota</taxon>
        <taxon>Metazoa</taxon>
        <taxon>Chordata</taxon>
        <taxon>Craniata</taxon>
        <taxon>Vertebrata</taxon>
        <taxon>Euteleostomi</taxon>
        <taxon>Actinopterygii</taxon>
        <taxon>Neopterygii</taxon>
        <taxon>Teleostei</taxon>
        <taxon>Ostariophysi</taxon>
        <taxon>Siluriformes</taxon>
        <taxon>Bagridae</taxon>
        <taxon>Tachysurus</taxon>
    </lineage>
</organism>
<dbReference type="Proteomes" id="UP001187315">
    <property type="component" value="Unassembled WGS sequence"/>
</dbReference>
<proteinExistence type="predicted"/>
<sequence>MGCDQIRFSVPVIRGDDDDGGDDDDDEEEEEEEDSLIEPCLPPEVTVWNRWVQGFEISASILFCSVPHPAVGLLFDRELAQTQTPCCTDA</sequence>
<gene>
    <name evidence="2" type="ORF">Q7C36_010170</name>
</gene>
<name>A0AA88MU64_TACVA</name>
<feature type="region of interest" description="Disordered" evidence="1">
    <location>
        <begin position="11"/>
        <end position="36"/>
    </location>
</feature>
<dbReference type="EMBL" id="JAVHJS010000010">
    <property type="protein sequence ID" value="KAK2845316.1"/>
    <property type="molecule type" value="Genomic_DNA"/>
</dbReference>
<keyword evidence="3" id="KW-1185">Reference proteome</keyword>
<accession>A0AA88MU64</accession>